<dbReference type="EMBL" id="QRIA01000022">
    <property type="protein sequence ID" value="RHG16301.1"/>
    <property type="molecule type" value="Genomic_DNA"/>
</dbReference>
<reference evidence="5" key="2">
    <citation type="journal article" date="2020" name="Cell Host Microbe">
        <title>Functional and Genomic Variation between Human-Derived Isolates of Lachnospiraceae Reveals Inter- and Intra-Species Diversity.</title>
        <authorList>
            <person name="Sorbara M.T."/>
            <person name="Littmann E.R."/>
            <person name="Fontana E."/>
            <person name="Moody T.U."/>
            <person name="Kohout C.E."/>
            <person name="Gjonbalaj M."/>
            <person name="Eaton V."/>
            <person name="Seok R."/>
            <person name="Leiner I.M."/>
            <person name="Pamer E.G."/>
        </authorList>
    </citation>
    <scope>NUCLEOTIDE SEQUENCE</scope>
    <source>
        <strain evidence="5">MSK.22.53</strain>
    </source>
</reference>
<evidence type="ECO:0000313" key="6">
    <source>
        <dbReference type="EMBL" id="RHG16301.1"/>
    </source>
</evidence>
<name>A0A414SAS8_MEDGN</name>
<dbReference type="SUPFAM" id="SSF46689">
    <property type="entry name" value="Homeodomain-like"/>
    <property type="match status" value="2"/>
</dbReference>
<evidence type="ECO:0000256" key="3">
    <source>
        <dbReference type="ARBA" id="ARBA00023163"/>
    </source>
</evidence>
<dbReference type="InterPro" id="IPR020449">
    <property type="entry name" value="Tscrpt_reg_AraC-type_HTH"/>
</dbReference>
<dbReference type="RefSeq" id="WP_118263211.1">
    <property type="nucleotide sequence ID" value="NZ_JAAIRM010000013.1"/>
</dbReference>
<evidence type="ECO:0000313" key="7">
    <source>
        <dbReference type="Proteomes" id="UP000285697"/>
    </source>
</evidence>
<dbReference type="Pfam" id="PF10114">
    <property type="entry name" value="PocR"/>
    <property type="match status" value="1"/>
</dbReference>
<evidence type="ECO:0000259" key="4">
    <source>
        <dbReference type="PROSITE" id="PS01124"/>
    </source>
</evidence>
<protein>
    <submittedName>
        <fullName evidence="6">AraC family transcriptional regulator</fullName>
    </submittedName>
</protein>
<reference evidence="5" key="3">
    <citation type="submission" date="2020-02" db="EMBL/GenBank/DDBJ databases">
        <authorList>
            <person name="Littmann E."/>
            <person name="Sorbara M."/>
        </authorList>
    </citation>
    <scope>NUCLEOTIDE SEQUENCE</scope>
    <source>
        <strain evidence="5">MSK.22.53</strain>
    </source>
</reference>
<feature type="domain" description="HTH araC/xylS-type" evidence="4">
    <location>
        <begin position="319"/>
        <end position="415"/>
    </location>
</feature>
<dbReference type="PANTHER" id="PTHR43280:SF28">
    <property type="entry name" value="HTH-TYPE TRANSCRIPTIONAL ACTIVATOR RHAS"/>
    <property type="match status" value="1"/>
</dbReference>
<dbReference type="InterPro" id="IPR018771">
    <property type="entry name" value="PocR_dom"/>
</dbReference>
<dbReference type="EMBL" id="JAAIRM010000013">
    <property type="protein sequence ID" value="NSI19452.1"/>
    <property type="molecule type" value="Genomic_DNA"/>
</dbReference>
<evidence type="ECO:0000256" key="1">
    <source>
        <dbReference type="ARBA" id="ARBA00023015"/>
    </source>
</evidence>
<keyword evidence="3" id="KW-0804">Transcription</keyword>
<reference evidence="6 7" key="1">
    <citation type="submission" date="2018-08" db="EMBL/GenBank/DDBJ databases">
        <title>A genome reference for cultivated species of the human gut microbiota.</title>
        <authorList>
            <person name="Zou Y."/>
            <person name="Xue W."/>
            <person name="Luo G."/>
        </authorList>
    </citation>
    <scope>NUCLEOTIDE SEQUENCE [LARGE SCALE GENOMIC DNA]</scope>
    <source>
        <strain evidence="6 7">AM22-7AC</strain>
    </source>
</reference>
<dbReference type="PROSITE" id="PS01124">
    <property type="entry name" value="HTH_ARAC_FAMILY_2"/>
    <property type="match status" value="1"/>
</dbReference>
<dbReference type="AlphaFoldDB" id="A0A414SAS8"/>
<dbReference type="Proteomes" id="UP001296643">
    <property type="component" value="Unassembled WGS sequence"/>
</dbReference>
<dbReference type="PRINTS" id="PR00032">
    <property type="entry name" value="HTHARAC"/>
</dbReference>
<dbReference type="InterPro" id="IPR018060">
    <property type="entry name" value="HTH_AraC"/>
</dbReference>
<dbReference type="PROSITE" id="PS00041">
    <property type="entry name" value="HTH_ARAC_FAMILY_1"/>
    <property type="match status" value="1"/>
</dbReference>
<accession>A0A414SAS8</accession>
<dbReference type="GO" id="GO:0003700">
    <property type="term" value="F:DNA-binding transcription factor activity"/>
    <property type="evidence" value="ECO:0007669"/>
    <property type="project" value="InterPro"/>
</dbReference>
<dbReference type="PANTHER" id="PTHR43280">
    <property type="entry name" value="ARAC-FAMILY TRANSCRIPTIONAL REGULATOR"/>
    <property type="match status" value="1"/>
</dbReference>
<organism evidence="6 7">
    <name type="scientific">Mediterraneibacter gnavus</name>
    <name type="common">Ruminococcus gnavus</name>
    <dbReference type="NCBI Taxonomy" id="33038"/>
    <lineage>
        <taxon>Bacteria</taxon>
        <taxon>Bacillati</taxon>
        <taxon>Bacillota</taxon>
        <taxon>Clostridia</taxon>
        <taxon>Lachnospirales</taxon>
        <taxon>Lachnospiraceae</taxon>
        <taxon>Mediterraneibacter</taxon>
    </lineage>
</organism>
<sequence length="415" mass="47594">MKPLLYTFVSEETLHSMAVTFYACVKLPIQIINEHGKTLVSEGESPHFCHLFQKHLPSYDSCEKMHISASKKAIDLGEAYIFACHADLNHIVYPLISKNVFLGSILVGPFLMDTPDSILISDITKKYTFSTEEALELYDETSSIPVIAPSLVNHVSHLLFYLFSNLITDSKKELLKNNEKLLQQSRISESIQRYKAENIQTDSYPYEKEKELINQVQKGDVRAAYAILNDLLGYVLFSQGNSLEIVKSRAIELCSLLSRTAIERGAPTDSILKLNNHFLQNLQSIQTMDTLCYKLQEIVETFTESMFHYIPTKNNEIIKRSLLYIYEHFNTQITLEEVAEYVHLHPSYFSSLFKKSTGSSFKEYLNMVRIEESKRLLSNTDFSIIDIAIAVGFEDQSYFSKVFKKFTGLTPKQFR</sequence>
<dbReference type="SMART" id="SM00342">
    <property type="entry name" value="HTH_ARAC"/>
    <property type="match status" value="1"/>
</dbReference>
<dbReference type="Pfam" id="PF12833">
    <property type="entry name" value="HTH_18"/>
    <property type="match status" value="1"/>
</dbReference>
<keyword evidence="2" id="KW-0238">DNA-binding</keyword>
<dbReference type="PROSITE" id="PS51257">
    <property type="entry name" value="PROKAR_LIPOPROTEIN"/>
    <property type="match status" value="1"/>
</dbReference>
<dbReference type="Proteomes" id="UP000285697">
    <property type="component" value="Unassembled WGS sequence"/>
</dbReference>
<evidence type="ECO:0000256" key="2">
    <source>
        <dbReference type="ARBA" id="ARBA00023125"/>
    </source>
</evidence>
<keyword evidence="1" id="KW-0805">Transcription regulation</keyword>
<proteinExistence type="predicted"/>
<evidence type="ECO:0000313" key="5">
    <source>
        <dbReference type="EMBL" id="NSI19452.1"/>
    </source>
</evidence>
<dbReference type="InterPro" id="IPR009057">
    <property type="entry name" value="Homeodomain-like_sf"/>
</dbReference>
<gene>
    <name evidence="6" type="ORF">DW270_13405</name>
    <name evidence="5" type="ORF">G4958_08845</name>
</gene>
<dbReference type="Gene3D" id="1.10.10.60">
    <property type="entry name" value="Homeodomain-like"/>
    <property type="match status" value="2"/>
</dbReference>
<dbReference type="InterPro" id="IPR018062">
    <property type="entry name" value="HTH_AraC-typ_CS"/>
</dbReference>
<dbReference type="GO" id="GO:0043565">
    <property type="term" value="F:sequence-specific DNA binding"/>
    <property type="evidence" value="ECO:0007669"/>
    <property type="project" value="InterPro"/>
</dbReference>
<comment type="caution">
    <text evidence="6">The sequence shown here is derived from an EMBL/GenBank/DDBJ whole genome shotgun (WGS) entry which is preliminary data.</text>
</comment>